<evidence type="ECO:0000313" key="9">
    <source>
        <dbReference type="EMBL" id="TLC98755.1"/>
    </source>
</evidence>
<dbReference type="Proteomes" id="UP000306509">
    <property type="component" value="Unassembled WGS sequence"/>
</dbReference>
<evidence type="ECO:0000313" key="10">
    <source>
        <dbReference type="Proteomes" id="UP000306509"/>
    </source>
</evidence>
<dbReference type="InterPro" id="IPR037185">
    <property type="entry name" value="EmrE-like"/>
</dbReference>
<proteinExistence type="inferred from homology"/>
<evidence type="ECO:0000256" key="3">
    <source>
        <dbReference type="ARBA" id="ARBA00022475"/>
    </source>
</evidence>
<keyword evidence="6 7" id="KW-0472">Membrane</keyword>
<sequence>MILCLALFFGENMKKDAGHYLTNPWIVGILAVISTALWGSAYPCVKSGYEIFQIAAEDIGSKILFAGYRFFLAGIMTFVFVWILKKRFPVPVRKMIPGILGLGVVQTTIQYIFFYIGVANTTGVKGSIISASNSFFTILLAHFFMKSEKLNIQKCVGCLLGFGGVILTNFSLSGWDTSFSIQGEGFLMISALAYSVASLWSKRLAQKEDPILITALQLLSGGALLIGIGFLSGGKIVSGFSASGLLLLLYMAFISSAAFSIWTILLKYNPVGKVAIYGFMIPVFGVFLSAIFLQENAFTLRNLGALILVSAGIIVVNRRKIK</sequence>
<reference evidence="9 10" key="1">
    <citation type="journal article" date="2019" name="Anaerobe">
        <title>Detection of Robinsoniella peoriensis in multiple bone samples of a trauma patient.</title>
        <authorList>
            <person name="Schrottner P."/>
            <person name="Hartwich K."/>
            <person name="Bunk B."/>
            <person name="Schober I."/>
            <person name="Helbig S."/>
            <person name="Rudolph W.W."/>
            <person name="Gunzer F."/>
        </authorList>
    </citation>
    <scope>NUCLEOTIDE SEQUENCE [LARGE SCALE GENOMIC DNA]</scope>
    <source>
        <strain evidence="9 10">DSM 106044</strain>
    </source>
</reference>
<evidence type="ECO:0000256" key="5">
    <source>
        <dbReference type="ARBA" id="ARBA00022989"/>
    </source>
</evidence>
<feature type="transmembrane region" description="Helical" evidence="7">
    <location>
        <begin position="212"/>
        <end position="234"/>
    </location>
</feature>
<feature type="transmembrane region" description="Helical" evidence="7">
    <location>
        <begin position="156"/>
        <end position="175"/>
    </location>
</feature>
<accession>A0A4U8QA83</accession>
<dbReference type="STRING" id="180332.GCA_000797495_05074"/>
<feature type="domain" description="EamA" evidence="8">
    <location>
        <begin position="29"/>
        <end position="169"/>
    </location>
</feature>
<comment type="subcellular location">
    <subcellularLocation>
        <location evidence="1">Cell membrane</location>
        <topology evidence="1">Multi-pass membrane protein</topology>
    </subcellularLocation>
</comment>
<evidence type="ECO:0000256" key="7">
    <source>
        <dbReference type="SAM" id="Phobius"/>
    </source>
</evidence>
<keyword evidence="4 7" id="KW-0812">Transmembrane</keyword>
<gene>
    <name evidence="9" type="primary">eamA_2</name>
    <name evidence="9" type="ORF">DSM106044_04506</name>
</gene>
<evidence type="ECO:0000256" key="2">
    <source>
        <dbReference type="ARBA" id="ARBA00007362"/>
    </source>
</evidence>
<feature type="transmembrane region" description="Helical" evidence="7">
    <location>
        <begin position="181"/>
        <end position="200"/>
    </location>
</feature>
<dbReference type="PANTHER" id="PTHR32322:SF18">
    <property type="entry name" value="S-ADENOSYLMETHIONINE_S-ADENOSYLHOMOCYSTEINE TRANSPORTER"/>
    <property type="match status" value="1"/>
</dbReference>
<feature type="transmembrane region" description="Helical" evidence="7">
    <location>
        <begin position="240"/>
        <end position="262"/>
    </location>
</feature>
<dbReference type="EMBL" id="QGQD01000086">
    <property type="protein sequence ID" value="TLC98755.1"/>
    <property type="molecule type" value="Genomic_DNA"/>
</dbReference>
<keyword evidence="10" id="KW-1185">Reference proteome</keyword>
<comment type="caution">
    <text evidence="9">The sequence shown here is derived from an EMBL/GenBank/DDBJ whole genome shotgun (WGS) entry which is preliminary data.</text>
</comment>
<feature type="transmembrane region" description="Helical" evidence="7">
    <location>
        <begin position="274"/>
        <end position="293"/>
    </location>
</feature>
<dbReference type="InterPro" id="IPR000620">
    <property type="entry name" value="EamA_dom"/>
</dbReference>
<evidence type="ECO:0000256" key="6">
    <source>
        <dbReference type="ARBA" id="ARBA00023136"/>
    </source>
</evidence>
<organism evidence="9 10">
    <name type="scientific">Robinsoniella peoriensis</name>
    <dbReference type="NCBI Taxonomy" id="180332"/>
    <lineage>
        <taxon>Bacteria</taxon>
        <taxon>Bacillati</taxon>
        <taxon>Bacillota</taxon>
        <taxon>Clostridia</taxon>
        <taxon>Lachnospirales</taxon>
        <taxon>Lachnospiraceae</taxon>
        <taxon>Robinsoniella</taxon>
    </lineage>
</organism>
<evidence type="ECO:0000259" key="8">
    <source>
        <dbReference type="Pfam" id="PF00892"/>
    </source>
</evidence>
<dbReference type="InterPro" id="IPR050638">
    <property type="entry name" value="AA-Vitamin_Transporters"/>
</dbReference>
<dbReference type="AlphaFoldDB" id="A0A4U8QA83"/>
<feature type="transmembrane region" description="Helical" evidence="7">
    <location>
        <begin position="63"/>
        <end position="84"/>
    </location>
</feature>
<protein>
    <submittedName>
        <fullName evidence="9">Putative amino-acid metabolite efflux pump</fullName>
    </submittedName>
</protein>
<dbReference type="PANTHER" id="PTHR32322">
    <property type="entry name" value="INNER MEMBRANE TRANSPORTER"/>
    <property type="match status" value="1"/>
</dbReference>
<feature type="transmembrane region" description="Helical" evidence="7">
    <location>
        <begin position="124"/>
        <end position="144"/>
    </location>
</feature>
<name>A0A4U8QA83_9FIRM</name>
<evidence type="ECO:0000256" key="4">
    <source>
        <dbReference type="ARBA" id="ARBA00022692"/>
    </source>
</evidence>
<evidence type="ECO:0000256" key="1">
    <source>
        <dbReference type="ARBA" id="ARBA00004651"/>
    </source>
</evidence>
<dbReference type="Pfam" id="PF00892">
    <property type="entry name" value="EamA"/>
    <property type="match status" value="2"/>
</dbReference>
<dbReference type="SUPFAM" id="SSF103481">
    <property type="entry name" value="Multidrug resistance efflux transporter EmrE"/>
    <property type="match status" value="2"/>
</dbReference>
<keyword evidence="5 7" id="KW-1133">Transmembrane helix</keyword>
<comment type="similarity">
    <text evidence="2">Belongs to the EamA transporter family.</text>
</comment>
<dbReference type="GO" id="GO:0005886">
    <property type="term" value="C:plasma membrane"/>
    <property type="evidence" value="ECO:0007669"/>
    <property type="project" value="UniProtKB-SubCell"/>
</dbReference>
<keyword evidence="3" id="KW-1003">Cell membrane</keyword>
<feature type="transmembrane region" description="Helical" evidence="7">
    <location>
        <begin position="21"/>
        <end position="43"/>
    </location>
</feature>
<feature type="domain" description="EamA" evidence="8">
    <location>
        <begin position="183"/>
        <end position="317"/>
    </location>
</feature>
<feature type="transmembrane region" description="Helical" evidence="7">
    <location>
        <begin position="299"/>
        <end position="316"/>
    </location>
</feature>
<feature type="transmembrane region" description="Helical" evidence="7">
    <location>
        <begin position="96"/>
        <end position="118"/>
    </location>
</feature>